<proteinExistence type="predicted"/>
<organism evidence="1 2">
    <name type="scientific">Skeletonema marinoi</name>
    <dbReference type="NCBI Taxonomy" id="267567"/>
    <lineage>
        <taxon>Eukaryota</taxon>
        <taxon>Sar</taxon>
        <taxon>Stramenopiles</taxon>
        <taxon>Ochrophyta</taxon>
        <taxon>Bacillariophyta</taxon>
        <taxon>Coscinodiscophyceae</taxon>
        <taxon>Thalassiosirophycidae</taxon>
        <taxon>Thalassiosirales</taxon>
        <taxon>Skeletonemataceae</taxon>
        <taxon>Skeletonema</taxon>
        <taxon>Skeletonema marinoi-dohrnii complex</taxon>
    </lineage>
</organism>
<dbReference type="Proteomes" id="UP001224775">
    <property type="component" value="Unassembled WGS sequence"/>
</dbReference>
<evidence type="ECO:0000313" key="2">
    <source>
        <dbReference type="Proteomes" id="UP001224775"/>
    </source>
</evidence>
<dbReference type="AlphaFoldDB" id="A0AAD8Y723"/>
<sequence length="116" mass="13523">MALIPSKSEQDLRSAWYSKEDKTHQKKMVLRNAAEVSRRLETGADDLTDEDLFETVGMDNFMSPHMMRMSKIEKQRHAQCIVFAQARFDPDLLSRLSKRSSLPSRQRAYERALSQF</sequence>
<evidence type="ECO:0000313" key="1">
    <source>
        <dbReference type="EMBL" id="KAK1740919.1"/>
    </source>
</evidence>
<accession>A0AAD8Y723</accession>
<keyword evidence="2" id="KW-1185">Reference proteome</keyword>
<name>A0AAD8Y723_9STRA</name>
<dbReference type="EMBL" id="JATAAI010000014">
    <property type="protein sequence ID" value="KAK1740919.1"/>
    <property type="molecule type" value="Genomic_DNA"/>
</dbReference>
<protein>
    <submittedName>
        <fullName evidence="1">Uncharacterized protein</fullName>
    </submittedName>
</protein>
<gene>
    <name evidence="1" type="ORF">QTG54_008171</name>
</gene>
<comment type="caution">
    <text evidence="1">The sequence shown here is derived from an EMBL/GenBank/DDBJ whole genome shotgun (WGS) entry which is preliminary data.</text>
</comment>
<reference evidence="1" key="1">
    <citation type="submission" date="2023-06" db="EMBL/GenBank/DDBJ databases">
        <title>Survivors Of The Sea: Transcriptome response of Skeletonema marinoi to long-term dormancy.</title>
        <authorList>
            <person name="Pinder M.I.M."/>
            <person name="Kourtchenko O."/>
            <person name="Robertson E.K."/>
            <person name="Larsson T."/>
            <person name="Maumus F."/>
            <person name="Osuna-Cruz C.M."/>
            <person name="Vancaester E."/>
            <person name="Stenow R."/>
            <person name="Vandepoele K."/>
            <person name="Ploug H."/>
            <person name="Bruchert V."/>
            <person name="Godhe A."/>
            <person name="Topel M."/>
        </authorList>
    </citation>
    <scope>NUCLEOTIDE SEQUENCE</scope>
    <source>
        <strain evidence="1">R05AC</strain>
    </source>
</reference>